<evidence type="ECO:0000256" key="1">
    <source>
        <dbReference type="SAM" id="Phobius"/>
    </source>
</evidence>
<name>A0AAV5VJS1_9BILA</name>
<proteinExistence type="predicted"/>
<accession>A0AAV5VJS1</accession>
<evidence type="ECO:0000313" key="3">
    <source>
        <dbReference type="EMBL" id="GMT18538.1"/>
    </source>
</evidence>
<keyword evidence="1" id="KW-1133">Transmembrane helix</keyword>
<organism evidence="3 4">
    <name type="scientific">Pristionchus fissidentatus</name>
    <dbReference type="NCBI Taxonomy" id="1538716"/>
    <lineage>
        <taxon>Eukaryota</taxon>
        <taxon>Metazoa</taxon>
        <taxon>Ecdysozoa</taxon>
        <taxon>Nematoda</taxon>
        <taxon>Chromadorea</taxon>
        <taxon>Rhabditida</taxon>
        <taxon>Rhabditina</taxon>
        <taxon>Diplogasteromorpha</taxon>
        <taxon>Diplogasteroidea</taxon>
        <taxon>Neodiplogasteridae</taxon>
        <taxon>Pristionchus</taxon>
    </lineage>
</organism>
<keyword evidence="1" id="KW-0472">Membrane</keyword>
<gene>
    <name evidence="3" type="ORF">PFISCL1PPCAC_9835</name>
</gene>
<feature type="transmembrane region" description="Helical" evidence="1">
    <location>
        <begin position="35"/>
        <end position="59"/>
    </location>
</feature>
<evidence type="ECO:0000256" key="2">
    <source>
        <dbReference type="SAM" id="SignalP"/>
    </source>
</evidence>
<keyword evidence="1" id="KW-0812">Transmembrane</keyword>
<dbReference type="EMBL" id="BTSY01000003">
    <property type="protein sequence ID" value="GMT18538.1"/>
    <property type="molecule type" value="Genomic_DNA"/>
</dbReference>
<feature type="non-terminal residue" evidence="3">
    <location>
        <position position="1"/>
    </location>
</feature>
<feature type="chain" id="PRO_5043405904" description="G protein-coupled receptor" evidence="2">
    <location>
        <begin position="20"/>
        <end position="169"/>
    </location>
</feature>
<sequence>LLLLLLLSCLLCLVDLVVEQRVFNHRSTRELSSQFLQLLLLFLSLERFSFCCYLVVMLLLPFPRRSQSVSVLIAGEIVVFLPSRILIYLLVRRPSRSDESTIELVENDDRNDEMPSEGHQELTKRENDFIVRVKGSSVRRNLIVNNAVLGHYYKQSARNRSQPAQRVEM</sequence>
<dbReference type="AlphaFoldDB" id="A0AAV5VJS1"/>
<keyword evidence="2" id="KW-0732">Signal</keyword>
<feature type="non-terminal residue" evidence="3">
    <location>
        <position position="169"/>
    </location>
</feature>
<reference evidence="3" key="1">
    <citation type="submission" date="2023-10" db="EMBL/GenBank/DDBJ databases">
        <title>Genome assembly of Pristionchus species.</title>
        <authorList>
            <person name="Yoshida K."/>
            <person name="Sommer R.J."/>
        </authorList>
    </citation>
    <scope>NUCLEOTIDE SEQUENCE</scope>
    <source>
        <strain evidence="3">RS5133</strain>
    </source>
</reference>
<protein>
    <recommendedName>
        <fullName evidence="5">G protein-coupled receptor</fullName>
    </recommendedName>
</protein>
<evidence type="ECO:0000313" key="4">
    <source>
        <dbReference type="Proteomes" id="UP001432322"/>
    </source>
</evidence>
<evidence type="ECO:0008006" key="5">
    <source>
        <dbReference type="Google" id="ProtNLM"/>
    </source>
</evidence>
<keyword evidence="4" id="KW-1185">Reference proteome</keyword>
<dbReference type="Proteomes" id="UP001432322">
    <property type="component" value="Unassembled WGS sequence"/>
</dbReference>
<feature type="signal peptide" evidence="2">
    <location>
        <begin position="1"/>
        <end position="19"/>
    </location>
</feature>
<feature type="transmembrane region" description="Helical" evidence="1">
    <location>
        <begin position="71"/>
        <end position="91"/>
    </location>
</feature>
<comment type="caution">
    <text evidence="3">The sequence shown here is derived from an EMBL/GenBank/DDBJ whole genome shotgun (WGS) entry which is preliminary data.</text>
</comment>